<dbReference type="InterPro" id="IPR023485">
    <property type="entry name" value="Ptyr_pPase"/>
</dbReference>
<feature type="active site" description="Nucleophile" evidence="5">
    <location>
        <position position="14"/>
    </location>
</feature>
<dbReference type="GO" id="GO:0004725">
    <property type="term" value="F:protein tyrosine phosphatase activity"/>
    <property type="evidence" value="ECO:0007669"/>
    <property type="project" value="UniProtKB-EC"/>
</dbReference>
<dbReference type="PANTHER" id="PTHR11717:SF7">
    <property type="entry name" value="LOW MOLECULAR WEIGHT PHOSPHOTYROSINE PROTEIN PHOSPHATASE"/>
    <property type="match status" value="1"/>
</dbReference>
<accession>A0A2P1PPC8</accession>
<dbReference type="InterPro" id="IPR050438">
    <property type="entry name" value="LMW_PTPase"/>
</dbReference>
<evidence type="ECO:0000256" key="1">
    <source>
        <dbReference type="ARBA" id="ARBA00011063"/>
    </source>
</evidence>
<dbReference type="InterPro" id="IPR036196">
    <property type="entry name" value="Ptyr_pPase_sf"/>
</dbReference>
<evidence type="ECO:0000256" key="4">
    <source>
        <dbReference type="ARBA" id="ARBA00022912"/>
    </source>
</evidence>
<dbReference type="InterPro" id="IPR017867">
    <property type="entry name" value="Tyr_phospatase_low_mol_wt"/>
</dbReference>
<evidence type="ECO:0000313" key="7">
    <source>
        <dbReference type="EMBL" id="AVP96703.1"/>
    </source>
</evidence>
<dbReference type="AlphaFoldDB" id="A0A2P1PPC8"/>
<feature type="domain" description="Phosphotyrosine protein phosphatase I" evidence="6">
    <location>
        <begin position="8"/>
        <end position="155"/>
    </location>
</feature>
<evidence type="ECO:0000313" key="8">
    <source>
        <dbReference type="Proteomes" id="UP000241074"/>
    </source>
</evidence>
<gene>
    <name evidence="7" type="ORF">C7S18_05560</name>
</gene>
<keyword evidence="3" id="KW-0378">Hydrolase</keyword>
<proteinExistence type="inferred from homology"/>
<reference evidence="7 8" key="1">
    <citation type="submission" date="2018-03" db="EMBL/GenBank/DDBJ databases">
        <title>Ahniella affigens gen. nov., sp. nov., a gammaproteobacterium isolated from sandy soil near a stream.</title>
        <authorList>
            <person name="Ko Y."/>
            <person name="Kim J.-H."/>
        </authorList>
    </citation>
    <scope>NUCLEOTIDE SEQUENCE [LARGE SCALE GENOMIC DNA]</scope>
    <source>
        <strain evidence="7 8">D13</strain>
    </source>
</reference>
<evidence type="ECO:0000256" key="3">
    <source>
        <dbReference type="ARBA" id="ARBA00022801"/>
    </source>
</evidence>
<reference evidence="7 8" key="2">
    <citation type="submission" date="2018-03" db="EMBL/GenBank/DDBJ databases">
        <authorList>
            <person name="Keele B.F."/>
        </authorList>
    </citation>
    <scope>NUCLEOTIDE SEQUENCE [LARGE SCALE GENOMIC DNA]</scope>
    <source>
        <strain evidence="7 8">D13</strain>
    </source>
</reference>
<dbReference type="Proteomes" id="UP000241074">
    <property type="component" value="Chromosome"/>
</dbReference>
<dbReference type="Pfam" id="PF01451">
    <property type="entry name" value="LMWPc"/>
    <property type="match status" value="1"/>
</dbReference>
<dbReference type="KEGG" id="xba:C7S18_05560"/>
<sequence length="166" mass="18487">MTEATGTRSLIFVCTGNICRSPLAKVYADQALQQAGMASQFVTDSVGTHAYHQGQAADPRSVQVAQEFQLDLRPHAARRIQPADFQAEFLLVMDHYNLQNLRRMAPPERLGRVKLLMAFAGQPKLEVPDPYTGALDDFRFSFDLIRQGIDGLIKSLQRLHNAGAFD</sequence>
<keyword evidence="8" id="KW-1185">Reference proteome</keyword>
<feature type="active site" evidence="5">
    <location>
        <position position="20"/>
    </location>
</feature>
<feature type="active site" description="Proton donor" evidence="5">
    <location>
        <position position="129"/>
    </location>
</feature>
<evidence type="ECO:0000256" key="2">
    <source>
        <dbReference type="ARBA" id="ARBA00013064"/>
    </source>
</evidence>
<organism evidence="7 8">
    <name type="scientific">Ahniella affigens</name>
    <dbReference type="NCBI Taxonomy" id="2021234"/>
    <lineage>
        <taxon>Bacteria</taxon>
        <taxon>Pseudomonadati</taxon>
        <taxon>Pseudomonadota</taxon>
        <taxon>Gammaproteobacteria</taxon>
        <taxon>Lysobacterales</taxon>
        <taxon>Rhodanobacteraceae</taxon>
        <taxon>Ahniella</taxon>
    </lineage>
</organism>
<dbReference type="PANTHER" id="PTHR11717">
    <property type="entry name" value="LOW MOLECULAR WEIGHT PROTEIN TYROSINE PHOSPHATASE"/>
    <property type="match status" value="1"/>
</dbReference>
<dbReference type="SMART" id="SM00226">
    <property type="entry name" value="LMWPc"/>
    <property type="match status" value="1"/>
</dbReference>
<comment type="similarity">
    <text evidence="1">Belongs to the low molecular weight phosphotyrosine protein phosphatase family.</text>
</comment>
<protein>
    <recommendedName>
        <fullName evidence="2">protein-tyrosine-phosphatase</fullName>
        <ecNumber evidence="2">3.1.3.48</ecNumber>
    </recommendedName>
</protein>
<evidence type="ECO:0000259" key="6">
    <source>
        <dbReference type="SMART" id="SM00226"/>
    </source>
</evidence>
<evidence type="ECO:0000256" key="5">
    <source>
        <dbReference type="PIRSR" id="PIRSR617867-1"/>
    </source>
</evidence>
<name>A0A2P1PPC8_9GAMM</name>
<keyword evidence="4" id="KW-0904">Protein phosphatase</keyword>
<dbReference type="EC" id="3.1.3.48" evidence="2"/>
<dbReference type="SUPFAM" id="SSF52788">
    <property type="entry name" value="Phosphotyrosine protein phosphatases I"/>
    <property type="match status" value="1"/>
</dbReference>
<dbReference type="EMBL" id="CP027860">
    <property type="protein sequence ID" value="AVP96703.1"/>
    <property type="molecule type" value="Genomic_DNA"/>
</dbReference>
<dbReference type="PRINTS" id="PR00719">
    <property type="entry name" value="LMWPTPASE"/>
</dbReference>
<dbReference type="Gene3D" id="3.40.50.2300">
    <property type="match status" value="1"/>
</dbReference>
<dbReference type="CDD" id="cd16343">
    <property type="entry name" value="LMWPTP"/>
    <property type="match status" value="1"/>
</dbReference>
<dbReference type="OrthoDB" id="9784339at2"/>
<dbReference type="RefSeq" id="WP_106890631.1">
    <property type="nucleotide sequence ID" value="NZ_CP027860.1"/>
</dbReference>